<dbReference type="PROSITE" id="PS00061">
    <property type="entry name" value="ADH_SHORT"/>
    <property type="match status" value="1"/>
</dbReference>
<dbReference type="Pfam" id="PF00106">
    <property type="entry name" value="adh_short"/>
    <property type="match status" value="1"/>
</dbReference>
<dbReference type="AlphaFoldDB" id="A0A6J6E022"/>
<proteinExistence type="inferred from homology"/>
<accession>A0A6J6E022</accession>
<dbReference type="InterPro" id="IPR036291">
    <property type="entry name" value="NAD(P)-bd_dom_sf"/>
</dbReference>
<dbReference type="InterPro" id="IPR051019">
    <property type="entry name" value="VLCFA-Steroid_DH"/>
</dbReference>
<gene>
    <name evidence="4" type="ORF">UFOPK1683_00489</name>
</gene>
<evidence type="ECO:0000256" key="1">
    <source>
        <dbReference type="ARBA" id="ARBA00004240"/>
    </source>
</evidence>
<evidence type="ECO:0000256" key="3">
    <source>
        <dbReference type="ARBA" id="ARBA00023002"/>
    </source>
</evidence>
<evidence type="ECO:0000256" key="2">
    <source>
        <dbReference type="ARBA" id="ARBA00006484"/>
    </source>
</evidence>
<dbReference type="InterPro" id="IPR002347">
    <property type="entry name" value="SDR_fam"/>
</dbReference>
<sequence>MAKWALITGGTVGIGEAFSRLLASEGYNLVLNARDVVKLNERAASLRQKYGVEVEILPADVSLDCEKIEAYIASHQIDVLVNNAGYGLNESFTRSTIEQEQNVLDVLVRAPMRLTHAVLPQMKARKSGIIVNVSSVASFIAGGHYSASKSYLTVLSESLHTEMKSRGVTVTALCPGFTRTEFHQRAGMKMSELPGFLWLDVDEMVRTGWRDAKNGKAVSVPGLQYKFLRLLTKLAPRHIVRRMGIQIRRRQR</sequence>
<dbReference type="PANTHER" id="PTHR43899:SF13">
    <property type="entry name" value="RH59310P"/>
    <property type="match status" value="1"/>
</dbReference>
<dbReference type="GO" id="GO:0005783">
    <property type="term" value="C:endoplasmic reticulum"/>
    <property type="evidence" value="ECO:0007669"/>
    <property type="project" value="UniProtKB-SubCell"/>
</dbReference>
<keyword evidence="3" id="KW-0560">Oxidoreductase</keyword>
<dbReference type="SUPFAM" id="SSF51735">
    <property type="entry name" value="NAD(P)-binding Rossmann-fold domains"/>
    <property type="match status" value="1"/>
</dbReference>
<reference evidence="4" key="1">
    <citation type="submission" date="2020-05" db="EMBL/GenBank/DDBJ databases">
        <authorList>
            <person name="Chiriac C."/>
            <person name="Salcher M."/>
            <person name="Ghai R."/>
            <person name="Kavagutti S V."/>
        </authorList>
    </citation>
    <scope>NUCLEOTIDE SEQUENCE</scope>
</reference>
<name>A0A6J6E022_9ZZZZ</name>
<comment type="similarity">
    <text evidence="2">Belongs to the short-chain dehydrogenases/reductases (SDR) family.</text>
</comment>
<evidence type="ECO:0000313" key="4">
    <source>
        <dbReference type="EMBL" id="CAB4567603.1"/>
    </source>
</evidence>
<dbReference type="InterPro" id="IPR020904">
    <property type="entry name" value="Sc_DH/Rdtase_CS"/>
</dbReference>
<dbReference type="PRINTS" id="PR00080">
    <property type="entry name" value="SDRFAMILY"/>
</dbReference>
<organism evidence="4">
    <name type="scientific">freshwater metagenome</name>
    <dbReference type="NCBI Taxonomy" id="449393"/>
    <lineage>
        <taxon>unclassified sequences</taxon>
        <taxon>metagenomes</taxon>
        <taxon>ecological metagenomes</taxon>
    </lineage>
</organism>
<dbReference type="PRINTS" id="PR00081">
    <property type="entry name" value="GDHRDH"/>
</dbReference>
<comment type="subcellular location">
    <subcellularLocation>
        <location evidence="1">Endoplasmic reticulum</location>
    </subcellularLocation>
</comment>
<dbReference type="Gene3D" id="3.40.50.720">
    <property type="entry name" value="NAD(P)-binding Rossmann-like Domain"/>
    <property type="match status" value="1"/>
</dbReference>
<dbReference type="GO" id="GO:0016491">
    <property type="term" value="F:oxidoreductase activity"/>
    <property type="evidence" value="ECO:0007669"/>
    <property type="project" value="UniProtKB-KW"/>
</dbReference>
<dbReference type="PIRSF" id="PIRSF000126">
    <property type="entry name" value="11-beta-HSD1"/>
    <property type="match status" value="1"/>
</dbReference>
<dbReference type="EMBL" id="CAEZTL010000034">
    <property type="protein sequence ID" value="CAB4567603.1"/>
    <property type="molecule type" value="Genomic_DNA"/>
</dbReference>
<dbReference type="PANTHER" id="PTHR43899">
    <property type="entry name" value="RH59310P"/>
    <property type="match status" value="1"/>
</dbReference>
<protein>
    <submittedName>
        <fullName evidence="4">Unannotated protein</fullName>
    </submittedName>
</protein>